<sequence>MTDTPGWASPSSPEPPREDAGPSAAVPPTPGPGPYDAAYGQGPYGGTGPQSGWGPQAGGPPPGWGQPGWGPPPSPKPGVIPLRPLGVGEILDGAFTTVRTYWRTMLGLSLGVAAVEQSVLAVAQWWQYEQPDAVGPLIMLAFGYLLGPLLGIVASALLTMVVSKAILGQPVSIGAAWAAARPQLLKMTGLSLLTGLAVLAVLAVSLLPMIIVAVGDDADPRLLALTALFLLPGMAVAAWIGVQLILAAPALMLEKQGVFTALSRSRRLVKGAWWRTFLVTLLIQVLAVVFTMIVMTPFTILGAVFGIGTMESDPDQPFAGLGAVGPPVMILIVSVGAILASTLTVPVQAAVNVLLYVDRRIRREGLDIELTRAAGIPGQYGPQGT</sequence>
<feature type="domain" description="DUF7847" evidence="3">
    <location>
        <begin position="112"/>
        <end position="357"/>
    </location>
</feature>
<dbReference type="InterPro" id="IPR057169">
    <property type="entry name" value="DUF7847"/>
</dbReference>
<dbReference type="RefSeq" id="WP_407990042.1">
    <property type="nucleotide sequence ID" value="NZ_AP035881.2"/>
</dbReference>
<feature type="transmembrane region" description="Helical" evidence="2">
    <location>
        <begin position="190"/>
        <end position="215"/>
    </location>
</feature>
<feature type="transmembrane region" description="Helical" evidence="2">
    <location>
        <begin position="274"/>
        <end position="307"/>
    </location>
</feature>
<evidence type="ECO:0000259" key="3">
    <source>
        <dbReference type="Pfam" id="PF25231"/>
    </source>
</evidence>
<accession>A0AB33JXA1</accession>
<feature type="compositionally biased region" description="Gly residues" evidence="1">
    <location>
        <begin position="42"/>
        <end position="57"/>
    </location>
</feature>
<dbReference type="Pfam" id="PF25231">
    <property type="entry name" value="DUF7847"/>
    <property type="match status" value="1"/>
</dbReference>
<feature type="transmembrane region" description="Helical" evidence="2">
    <location>
        <begin position="138"/>
        <end position="162"/>
    </location>
</feature>
<dbReference type="AlphaFoldDB" id="A0AB33JXA1"/>
<feature type="transmembrane region" description="Helical" evidence="2">
    <location>
        <begin position="105"/>
        <end position="126"/>
    </location>
</feature>
<name>A0AB33JXA1_9ACTN</name>
<reference evidence="4" key="1">
    <citation type="submission" date="2024-07" db="EMBL/GenBank/DDBJ databases">
        <title>Complete genome sequences of cellulolytic bacteria, Kitasatospora sp. CMC57 and Streptomyces sp. CMC78, isolated from Japanese agricultural soil.</title>
        <authorList>
            <person name="Hashimoto T."/>
            <person name="Ito M."/>
            <person name="Iwamoto M."/>
            <person name="Fukahori D."/>
            <person name="Shoda T."/>
            <person name="Sakoda M."/>
            <person name="Morohoshi T."/>
            <person name="Mitsuboshi M."/>
            <person name="Nishizawa T."/>
        </authorList>
    </citation>
    <scope>NUCLEOTIDE SEQUENCE</scope>
    <source>
        <strain evidence="4">CMC57</strain>
    </source>
</reference>
<feature type="compositionally biased region" description="Pro residues" evidence="1">
    <location>
        <begin position="58"/>
        <end position="78"/>
    </location>
</feature>
<evidence type="ECO:0000256" key="1">
    <source>
        <dbReference type="SAM" id="MobiDB-lite"/>
    </source>
</evidence>
<proteinExistence type="predicted"/>
<keyword evidence="2" id="KW-0812">Transmembrane</keyword>
<keyword evidence="2" id="KW-0472">Membrane</keyword>
<feature type="transmembrane region" description="Helical" evidence="2">
    <location>
        <begin position="327"/>
        <end position="357"/>
    </location>
</feature>
<protein>
    <submittedName>
        <fullName evidence="4">Glycerophosphoryl diester phosphodiesterase membrane domain-containing protein</fullName>
    </submittedName>
</protein>
<dbReference type="EMBL" id="AP035881">
    <property type="protein sequence ID" value="BFP47742.1"/>
    <property type="molecule type" value="Genomic_DNA"/>
</dbReference>
<keyword evidence="2" id="KW-1133">Transmembrane helix</keyword>
<feature type="region of interest" description="Disordered" evidence="1">
    <location>
        <begin position="1"/>
        <end position="80"/>
    </location>
</feature>
<gene>
    <name evidence="4" type="ORF">KCMC57_41100</name>
</gene>
<evidence type="ECO:0000256" key="2">
    <source>
        <dbReference type="SAM" id="Phobius"/>
    </source>
</evidence>
<feature type="transmembrane region" description="Helical" evidence="2">
    <location>
        <begin position="227"/>
        <end position="253"/>
    </location>
</feature>
<organism evidence="4">
    <name type="scientific">Kitasatospora sp. CMC57</name>
    <dbReference type="NCBI Taxonomy" id="3231513"/>
    <lineage>
        <taxon>Bacteria</taxon>
        <taxon>Bacillati</taxon>
        <taxon>Actinomycetota</taxon>
        <taxon>Actinomycetes</taxon>
        <taxon>Kitasatosporales</taxon>
        <taxon>Streptomycetaceae</taxon>
        <taxon>Kitasatospora</taxon>
    </lineage>
</organism>
<evidence type="ECO:0000313" key="4">
    <source>
        <dbReference type="EMBL" id="BFP47742.1"/>
    </source>
</evidence>